<dbReference type="eggNOG" id="KOG2251">
    <property type="taxonomic scope" value="Eukaryota"/>
</dbReference>
<dbReference type="EMBL" id="DS268552">
    <property type="protein sequence ID" value="EFO89212.1"/>
    <property type="molecule type" value="Genomic_DNA"/>
</dbReference>
<reference evidence="10" key="1">
    <citation type="submission" date="2007-07" db="EMBL/GenBank/DDBJ databases">
        <title>PCAP assembly of the Caenorhabditis remanei genome.</title>
        <authorList>
            <consortium name="The Caenorhabditis remanei Sequencing Consortium"/>
            <person name="Wilson R.K."/>
        </authorList>
    </citation>
    <scope>NUCLEOTIDE SEQUENCE [LARGE SCALE GENOMIC DNA]</scope>
    <source>
        <strain evidence="10">PB4641</strain>
    </source>
</reference>
<evidence type="ECO:0000313" key="11">
    <source>
        <dbReference type="Proteomes" id="UP000008281"/>
    </source>
</evidence>
<dbReference type="CDD" id="cd00086">
    <property type="entry name" value="homeodomain"/>
    <property type="match status" value="1"/>
</dbReference>
<evidence type="ECO:0000313" key="10">
    <source>
        <dbReference type="EMBL" id="EFO89212.1"/>
    </source>
</evidence>
<dbReference type="Proteomes" id="UP000008281">
    <property type="component" value="Unassembled WGS sequence"/>
</dbReference>
<dbReference type="SUPFAM" id="SSF46689">
    <property type="entry name" value="Homeodomain-like"/>
    <property type="match status" value="1"/>
</dbReference>
<dbReference type="AlphaFoldDB" id="C3U548"/>
<dbReference type="Gene3D" id="1.10.10.60">
    <property type="entry name" value="Homeodomain-like"/>
    <property type="match status" value="1"/>
</dbReference>
<keyword evidence="11" id="KW-1185">Reference proteome</keyword>
<evidence type="ECO:0000259" key="8">
    <source>
        <dbReference type="PROSITE" id="PS50071"/>
    </source>
</evidence>
<evidence type="ECO:0000313" key="9">
    <source>
        <dbReference type="EMBL" id="ACQ43971.1"/>
    </source>
</evidence>
<dbReference type="InterPro" id="IPR009057">
    <property type="entry name" value="Homeodomain-like_sf"/>
</dbReference>
<evidence type="ECO:0000256" key="2">
    <source>
        <dbReference type="ARBA" id="ARBA00023125"/>
    </source>
</evidence>
<organism evidence="9">
    <name type="scientific">Caenorhabditis remanei</name>
    <name type="common">Caenorhabditis vulgaris</name>
    <dbReference type="NCBI Taxonomy" id="31234"/>
    <lineage>
        <taxon>Eukaryota</taxon>
        <taxon>Metazoa</taxon>
        <taxon>Ecdysozoa</taxon>
        <taxon>Nematoda</taxon>
        <taxon>Chromadorea</taxon>
        <taxon>Rhabditida</taxon>
        <taxon>Rhabditina</taxon>
        <taxon>Rhabditomorpha</taxon>
        <taxon>Rhabditoidea</taxon>
        <taxon>Rhabditidae</taxon>
        <taxon>Peloderinae</taxon>
        <taxon>Caenorhabditis</taxon>
    </lineage>
</organism>
<dbReference type="RefSeq" id="XP_003095508.2">
    <property type="nucleotide sequence ID" value="XM_003095460.2"/>
</dbReference>
<dbReference type="InterPro" id="IPR001356">
    <property type="entry name" value="HD"/>
</dbReference>
<evidence type="ECO:0000256" key="1">
    <source>
        <dbReference type="ARBA" id="ARBA00004123"/>
    </source>
</evidence>
<reference evidence="9" key="2">
    <citation type="journal article" date="2009" name="Genetics">
        <title>High nucleotide divergence in developmental regulatory genes contrasts with the structural elements of olfactory pathways in caenorhabditis.</title>
        <authorList>
            <person name="Jovelin R."/>
            <person name="Dunham J.P."/>
            <person name="Sung F.S."/>
            <person name="Phillips P.C."/>
        </authorList>
    </citation>
    <scope>NUCLEOTIDE SEQUENCE</scope>
    <source>
        <strain evidence="9">EM464</strain>
    </source>
</reference>
<evidence type="ECO:0000256" key="3">
    <source>
        <dbReference type="ARBA" id="ARBA00023155"/>
    </source>
</evidence>
<dbReference type="Pfam" id="PF00046">
    <property type="entry name" value="Homeodomain"/>
    <property type="match status" value="1"/>
</dbReference>
<dbReference type="KEGG" id="crq:GCK72_022590"/>
<gene>
    <name evidence="9" type="primary">ceh-36A</name>
    <name evidence="10" type="ORF">CRE_17013</name>
</gene>
<comment type="subcellular location">
    <subcellularLocation>
        <location evidence="1 5 6">Nucleus</location>
    </subcellularLocation>
</comment>
<dbReference type="HOGENOM" id="CLU_991234_0_0_1"/>
<dbReference type="GeneID" id="9827254"/>
<dbReference type="OMA" id="RVQIWFK"/>
<evidence type="ECO:0000256" key="7">
    <source>
        <dbReference type="SAM" id="MobiDB-lite"/>
    </source>
</evidence>
<feature type="DNA-binding region" description="Homeobox" evidence="5">
    <location>
        <begin position="56"/>
        <end position="118"/>
    </location>
</feature>
<dbReference type="PANTHER" id="PTHR45793">
    <property type="entry name" value="HOMEOBOX PROTEIN"/>
    <property type="match status" value="1"/>
</dbReference>
<dbReference type="GO" id="GO:0000981">
    <property type="term" value="F:DNA-binding transcription factor activity, RNA polymerase II-specific"/>
    <property type="evidence" value="ECO:0007669"/>
    <property type="project" value="TreeGrafter"/>
</dbReference>
<dbReference type="OrthoDB" id="6159439at2759"/>
<dbReference type="GO" id="GO:0000978">
    <property type="term" value="F:RNA polymerase II cis-regulatory region sequence-specific DNA binding"/>
    <property type="evidence" value="ECO:0007669"/>
    <property type="project" value="TreeGrafter"/>
</dbReference>
<sequence length="264" mass="29871">MTANFYTTFPALNCTAYPQFFTSASSSIVNTTIPTSSPQTAVTLATHNYNDGRRAGRRERTSFTRSQLDILEKVFEETQYPDVSRREALAKAINIPEGRLQVITVWFKNRRAKERNNKRLDGVYENEPTHYRSRNTGRNSSCSSSIGSPHVETKPDPKTLVLHLPGTPEFDAHTAAKHEANSLVLSLQQHQQLQQQIKNELDNKEPKHELTQPLLPQAQPAAWTYATAAPYAYPYNGYFPPTFYYQYGGDYTPNNATYCEGSQI</sequence>
<accession>C3U548</accession>
<dbReference type="PROSITE" id="PS50071">
    <property type="entry name" value="HOMEOBOX_2"/>
    <property type="match status" value="1"/>
</dbReference>
<protein>
    <submittedName>
        <fullName evidence="9">CEH36A</fullName>
    </submittedName>
</protein>
<dbReference type="FunCoup" id="C3U548">
    <property type="interactions" value="140"/>
</dbReference>
<evidence type="ECO:0000256" key="4">
    <source>
        <dbReference type="ARBA" id="ARBA00023242"/>
    </source>
</evidence>
<dbReference type="EMBL" id="FJ455733">
    <property type="protein sequence ID" value="ACQ43971.1"/>
    <property type="molecule type" value="Genomic_DNA"/>
</dbReference>
<dbReference type="CTD" id="9827254"/>
<proteinExistence type="predicted"/>
<keyword evidence="4 5" id="KW-0539">Nucleus</keyword>
<keyword evidence="3 5" id="KW-0371">Homeobox</keyword>
<name>C3U548_CAERE</name>
<keyword evidence="2 5" id="KW-0238">DNA-binding</keyword>
<dbReference type="STRING" id="31234.C3U548"/>
<evidence type="ECO:0000256" key="6">
    <source>
        <dbReference type="RuleBase" id="RU000682"/>
    </source>
</evidence>
<dbReference type="PANTHER" id="PTHR45793:SF25">
    <property type="entry name" value="HOMEOBOX PROTEIN CEH-36"/>
    <property type="match status" value="1"/>
</dbReference>
<dbReference type="SMART" id="SM00389">
    <property type="entry name" value="HOX"/>
    <property type="match status" value="1"/>
</dbReference>
<feature type="domain" description="Homeobox" evidence="8">
    <location>
        <begin position="54"/>
        <end position="117"/>
    </location>
</feature>
<dbReference type="GO" id="GO:0005634">
    <property type="term" value="C:nucleus"/>
    <property type="evidence" value="ECO:0007669"/>
    <property type="project" value="UniProtKB-SubCell"/>
</dbReference>
<evidence type="ECO:0000256" key="5">
    <source>
        <dbReference type="PROSITE-ProRule" id="PRU00108"/>
    </source>
</evidence>
<feature type="region of interest" description="Disordered" evidence="7">
    <location>
        <begin position="127"/>
        <end position="155"/>
    </location>
</feature>
<feature type="compositionally biased region" description="Low complexity" evidence="7">
    <location>
        <begin position="134"/>
        <end position="148"/>
    </location>
</feature>